<evidence type="ECO:0000256" key="4">
    <source>
        <dbReference type="ARBA" id="ARBA00022723"/>
    </source>
</evidence>
<dbReference type="PANTHER" id="PTHR42738:SF17">
    <property type="entry name" value="HYDROXYMETHYLGLUTARYL-COA LYASE"/>
    <property type="match status" value="1"/>
</dbReference>
<dbReference type="NCBIfam" id="NF004283">
    <property type="entry name" value="PRK05692.1"/>
    <property type="match status" value="1"/>
</dbReference>
<name>A0ABR0K2C8_9EURO</name>
<proteinExistence type="inferred from homology"/>
<dbReference type="PROSITE" id="PS50991">
    <property type="entry name" value="PYR_CT"/>
    <property type="match status" value="1"/>
</dbReference>
<organism evidence="8 9">
    <name type="scientific">Lithohypha guttulata</name>
    <dbReference type="NCBI Taxonomy" id="1690604"/>
    <lineage>
        <taxon>Eukaryota</taxon>
        <taxon>Fungi</taxon>
        <taxon>Dikarya</taxon>
        <taxon>Ascomycota</taxon>
        <taxon>Pezizomycotina</taxon>
        <taxon>Eurotiomycetes</taxon>
        <taxon>Chaetothyriomycetidae</taxon>
        <taxon>Chaetothyriales</taxon>
        <taxon>Trichomeriaceae</taxon>
        <taxon>Lithohypha</taxon>
    </lineage>
</organism>
<dbReference type="SUPFAM" id="SSF52096">
    <property type="entry name" value="ClpP/crotonase"/>
    <property type="match status" value="1"/>
</dbReference>
<protein>
    <recommendedName>
        <fullName evidence="3">hydroxymethylglutaryl-CoA lyase</fullName>
        <ecNumber evidence="3">4.1.3.4</ecNumber>
    </recommendedName>
</protein>
<dbReference type="InterPro" id="IPR000891">
    <property type="entry name" value="PYR_CT"/>
</dbReference>
<comment type="pathway">
    <text evidence="1">Metabolic intermediate metabolism; (S)-3-hydroxy-3-methylglutaryl-CoA degradation; acetoacetate from (S)-3-hydroxy-3-methylglutaryl-CoA: step 1/1.</text>
</comment>
<accession>A0ABR0K2C8</accession>
<dbReference type="InterPro" id="IPR000138">
    <property type="entry name" value="HMG_CoA_lyase_AS"/>
</dbReference>
<dbReference type="InterPro" id="IPR001753">
    <property type="entry name" value="Enoyl-CoA_hydra/iso"/>
</dbReference>
<evidence type="ECO:0000256" key="1">
    <source>
        <dbReference type="ARBA" id="ARBA00005143"/>
    </source>
</evidence>
<feature type="domain" description="Pyruvate carboxyltransferase" evidence="7">
    <location>
        <begin position="35"/>
        <end position="293"/>
    </location>
</feature>
<dbReference type="Pfam" id="PF00378">
    <property type="entry name" value="ECH_1"/>
    <property type="match status" value="1"/>
</dbReference>
<dbReference type="Gene3D" id="3.90.226.10">
    <property type="entry name" value="2-enoyl-CoA Hydratase, Chain A, domain 1"/>
    <property type="match status" value="1"/>
</dbReference>
<evidence type="ECO:0000256" key="6">
    <source>
        <dbReference type="ARBA" id="ARBA00049877"/>
    </source>
</evidence>
<dbReference type="PANTHER" id="PTHR42738">
    <property type="entry name" value="HYDROXYMETHYLGLUTARYL-COA LYASE"/>
    <property type="match status" value="1"/>
</dbReference>
<evidence type="ECO:0000256" key="5">
    <source>
        <dbReference type="ARBA" id="ARBA00023239"/>
    </source>
</evidence>
<dbReference type="CDD" id="cd07938">
    <property type="entry name" value="DRE_TIM_HMGL"/>
    <property type="match status" value="1"/>
</dbReference>
<comment type="catalytic activity">
    <reaction evidence="6">
        <text>(3S)-3-hydroxy-3-methylglutaryl-CoA = acetoacetate + acetyl-CoA</text>
        <dbReference type="Rhea" id="RHEA:24404"/>
        <dbReference type="ChEBI" id="CHEBI:13705"/>
        <dbReference type="ChEBI" id="CHEBI:43074"/>
        <dbReference type="ChEBI" id="CHEBI:57288"/>
        <dbReference type="EC" id="4.1.3.4"/>
    </reaction>
</comment>
<dbReference type="CDD" id="cd06558">
    <property type="entry name" value="crotonase-like"/>
    <property type="match status" value="1"/>
</dbReference>
<keyword evidence="5" id="KW-0456">Lyase</keyword>
<gene>
    <name evidence="8" type="ORF">LTR24_007640</name>
</gene>
<dbReference type="SUPFAM" id="SSF51569">
    <property type="entry name" value="Aldolase"/>
    <property type="match status" value="1"/>
</dbReference>
<comment type="similarity">
    <text evidence="2">Belongs to the HMG-CoA lyase family.</text>
</comment>
<dbReference type="Gene3D" id="3.20.20.70">
    <property type="entry name" value="Aldolase class I"/>
    <property type="match status" value="1"/>
</dbReference>
<dbReference type="PROSITE" id="PS01062">
    <property type="entry name" value="HMG_COA_LYASE"/>
    <property type="match status" value="1"/>
</dbReference>
<evidence type="ECO:0000256" key="2">
    <source>
        <dbReference type="ARBA" id="ARBA00009405"/>
    </source>
</evidence>
<evidence type="ECO:0000313" key="9">
    <source>
        <dbReference type="Proteomes" id="UP001345013"/>
    </source>
</evidence>
<dbReference type="InterPro" id="IPR013785">
    <property type="entry name" value="Aldolase_TIM"/>
</dbReference>
<comment type="caution">
    <text evidence="8">The sequence shown here is derived from an EMBL/GenBank/DDBJ whole genome shotgun (WGS) entry which is preliminary data.</text>
</comment>
<keyword evidence="4" id="KW-0479">Metal-binding</keyword>
<sequence>MLRHGSLKMKRFVARHAASAALQAGARYASTSASVKILEVGPRDGLQNIKTSVPTPVKVELIQRLAEAGLQAIEATSFVSPKWVPQLADGAAVMGKILPLASQRGLRLPVLTPNIKGLQNAIKAGAKEAVVFASATEAFSKKNQNCSVDDALAQAEQVAAEARKNDIAIRGVISCIFSDPYSGPTDPEQVLRVAQRLLQMGCYETQTKRLLEILLEHIPANKLAGHFHDTYGQAVANVVAAYDMGIRSFDSSVAGLGGCPYAKGAKGNLATEDMVYTFEESGVATGVDLQRLAAVGDWISRQLGMPNSSRAGAALVAKGDSVPSTSSEKSEPKAVANTRTWKEIENAGEFKVERAGNAVKITLTRPHKGNSMTPAMLEGLTSLFNTFAKDKAIFHVVLAAEGKYFCTGMDLSGGTDRTSKSADETSYYGKVRDLFTAIDDAPQTTIALIDGPCFGGGVGLTFACDVRIVSKKARWTLTEIKLGLSPAIISPYLAREWGVAFFREAMLAGREVTPEELQRIGTVHQLIDDSDQLGSRLDDYLDKLDRCAPQSAAACKELVKLAWKDPGGVKQDAFIEKTFDGMMQPGSEGEFGIKQFQQKIKNIDWGAFWDAGKAKL</sequence>
<evidence type="ECO:0000256" key="3">
    <source>
        <dbReference type="ARBA" id="ARBA00012910"/>
    </source>
</evidence>
<evidence type="ECO:0000313" key="8">
    <source>
        <dbReference type="EMBL" id="KAK5084009.1"/>
    </source>
</evidence>
<dbReference type="EMBL" id="JAVRRG010000118">
    <property type="protein sequence ID" value="KAK5084009.1"/>
    <property type="molecule type" value="Genomic_DNA"/>
</dbReference>
<keyword evidence="9" id="KW-1185">Reference proteome</keyword>
<dbReference type="InterPro" id="IPR029045">
    <property type="entry name" value="ClpP/crotonase-like_dom_sf"/>
</dbReference>
<dbReference type="EC" id="4.1.3.4" evidence="3"/>
<reference evidence="8 9" key="1">
    <citation type="submission" date="2023-08" db="EMBL/GenBank/DDBJ databases">
        <title>Black Yeasts Isolated from many extreme environments.</title>
        <authorList>
            <person name="Coleine C."/>
            <person name="Stajich J.E."/>
            <person name="Selbmann L."/>
        </authorList>
    </citation>
    <scope>NUCLEOTIDE SEQUENCE [LARGE SCALE GENOMIC DNA]</scope>
    <source>
        <strain evidence="8 9">CCFEE 5885</strain>
    </source>
</reference>
<dbReference type="InterPro" id="IPR043594">
    <property type="entry name" value="HMGL"/>
</dbReference>
<evidence type="ECO:0000259" key="7">
    <source>
        <dbReference type="PROSITE" id="PS50991"/>
    </source>
</evidence>
<dbReference type="Proteomes" id="UP001345013">
    <property type="component" value="Unassembled WGS sequence"/>
</dbReference>
<dbReference type="Pfam" id="PF00682">
    <property type="entry name" value="HMGL-like"/>
    <property type="match status" value="1"/>
</dbReference>